<gene>
    <name evidence="3" type="ORF">G647_07931</name>
</gene>
<dbReference type="EMBL" id="KB822707">
    <property type="protein sequence ID" value="ETI21584.1"/>
    <property type="molecule type" value="Genomic_DNA"/>
</dbReference>
<dbReference type="AlphaFoldDB" id="V9D3V8"/>
<dbReference type="HOGENOM" id="CLU_332321_0_0_1"/>
<protein>
    <recommendedName>
        <fullName evidence="2">Heterokaryon incompatibility domain-containing protein</fullName>
    </recommendedName>
</protein>
<dbReference type="Pfam" id="PF06985">
    <property type="entry name" value="HET"/>
    <property type="match status" value="1"/>
</dbReference>
<dbReference type="VEuPathDB" id="FungiDB:G647_07931"/>
<dbReference type="OrthoDB" id="5428508at2759"/>
<accession>V9D3V8</accession>
<name>V9D3V8_9EURO</name>
<dbReference type="InterPro" id="IPR010730">
    <property type="entry name" value="HET"/>
</dbReference>
<dbReference type="Proteomes" id="UP000030678">
    <property type="component" value="Unassembled WGS sequence"/>
</dbReference>
<sequence>MGSYAAEAAKLIQAAKLALGPEVESSPFGQRSRQIEKSIRQGDERINQGWVQIQNRREEVAQLVREIAWERQELQKDAGHLSNGPKYLQDGVQCSKATAANGQVDVLKSKVKDYSSTQESSTAQTVKLATFRRCTCQVFTDPSPGKTHLSIKTTAVELHKENGVAISYTWGQFDRTKHCIGHRESHPTEYVWIELGAEWRVNSVLERLVQFTNKYGACWIDQVCFQQKDEQIRHSLAQIPAIFRTLPVVILWPGSLCSCLRKAYEAVSKEVPISSSSAGSAVDEIVGVDTTQVDLFVTLNASICLNSNGVCSWPYRIWTNQEYRYARSVTLVFADVEVAECCFLSTPLQTQLEKMNDYSRLLLQQLKGKHGYDDSEALEAVRVHNGDFLNTLFDLNEHNALSDMQVAAFLLGETRQTADEHMAWTPWLAIIQEMISVWHLQLSASQPKDYVLSLFAESDFYDPPPGFQDLPSNMLLKDFLRQLRKVRPVLIPTTCPAGLFGISDETWSFDASEITIARQIKDVRHIYGMFEWWDSVASSTTGRLPLKLSRSSWQSCASKALSFASWLARHDTMTGFIWFCNAVCMSAAGRRNRLSELEHSVPSTAKLQGMLASDDPLEQVQGCRACLVLVVNEIPTPTDRKKATELFLDVAPRQCLSGLVQNCLQGIIERASPRNPALGRLMSHCFSMPIPVLVEAVFEVVCEMLFLDVRLCRERGVRVILGEWHPLQTQGDTSDPRWAPGLANENNNLSNADPAGRHEYSDDVRDGTEQQRRTEAGSTTCIGLVHWETFCQARAQKKDTITIALKGEPHIPFYEAVRTSNSDPSDSFPEYKVFGVWVPLNSNWYRAADIGAIVVDEDKADAFVV</sequence>
<evidence type="ECO:0000256" key="1">
    <source>
        <dbReference type="SAM" id="MobiDB-lite"/>
    </source>
</evidence>
<dbReference type="GeneID" id="19986424"/>
<evidence type="ECO:0000313" key="4">
    <source>
        <dbReference type="Proteomes" id="UP000030678"/>
    </source>
</evidence>
<evidence type="ECO:0000313" key="3">
    <source>
        <dbReference type="EMBL" id="ETI21584.1"/>
    </source>
</evidence>
<feature type="domain" description="Heterokaryon incompatibility" evidence="2">
    <location>
        <begin position="164"/>
        <end position="322"/>
    </location>
</feature>
<organism evidence="3 4">
    <name type="scientific">Cladophialophora carrionii CBS 160.54</name>
    <dbReference type="NCBI Taxonomy" id="1279043"/>
    <lineage>
        <taxon>Eukaryota</taxon>
        <taxon>Fungi</taxon>
        <taxon>Dikarya</taxon>
        <taxon>Ascomycota</taxon>
        <taxon>Pezizomycotina</taxon>
        <taxon>Eurotiomycetes</taxon>
        <taxon>Chaetothyriomycetidae</taxon>
        <taxon>Chaetothyriales</taxon>
        <taxon>Herpotrichiellaceae</taxon>
        <taxon>Cladophialophora</taxon>
    </lineage>
</organism>
<feature type="region of interest" description="Disordered" evidence="1">
    <location>
        <begin position="730"/>
        <end position="775"/>
    </location>
</feature>
<dbReference type="RefSeq" id="XP_008730465.1">
    <property type="nucleotide sequence ID" value="XM_008732243.1"/>
</dbReference>
<feature type="compositionally biased region" description="Basic and acidic residues" evidence="1">
    <location>
        <begin position="755"/>
        <end position="775"/>
    </location>
</feature>
<reference evidence="3 4" key="1">
    <citation type="submission" date="2013-03" db="EMBL/GenBank/DDBJ databases">
        <title>The Genome Sequence of Cladophialophora carrionii CBS 160.54.</title>
        <authorList>
            <consortium name="The Broad Institute Genomics Platform"/>
            <person name="Cuomo C."/>
            <person name="de Hoog S."/>
            <person name="Gorbushina A."/>
            <person name="Walker B."/>
            <person name="Young S.K."/>
            <person name="Zeng Q."/>
            <person name="Gargeya S."/>
            <person name="Fitzgerald M."/>
            <person name="Haas B."/>
            <person name="Abouelleil A."/>
            <person name="Allen A.W."/>
            <person name="Alvarado L."/>
            <person name="Arachchi H.M."/>
            <person name="Berlin A.M."/>
            <person name="Chapman S.B."/>
            <person name="Gainer-Dewar J."/>
            <person name="Goldberg J."/>
            <person name="Griggs A."/>
            <person name="Gujja S."/>
            <person name="Hansen M."/>
            <person name="Howarth C."/>
            <person name="Imamovic A."/>
            <person name="Ireland A."/>
            <person name="Larimer J."/>
            <person name="McCowan C."/>
            <person name="Murphy C."/>
            <person name="Pearson M."/>
            <person name="Poon T.W."/>
            <person name="Priest M."/>
            <person name="Roberts A."/>
            <person name="Saif S."/>
            <person name="Shea T."/>
            <person name="Sisk P."/>
            <person name="Sykes S."/>
            <person name="Wortman J."/>
            <person name="Nusbaum C."/>
            <person name="Birren B."/>
        </authorList>
    </citation>
    <scope>NUCLEOTIDE SEQUENCE [LARGE SCALE GENOMIC DNA]</scope>
    <source>
        <strain evidence="3 4">CBS 160.54</strain>
    </source>
</reference>
<dbReference type="PANTHER" id="PTHR24148">
    <property type="entry name" value="ANKYRIN REPEAT DOMAIN-CONTAINING PROTEIN 39 HOMOLOG-RELATED"/>
    <property type="match status" value="1"/>
</dbReference>
<proteinExistence type="predicted"/>
<evidence type="ECO:0000259" key="2">
    <source>
        <dbReference type="Pfam" id="PF06985"/>
    </source>
</evidence>
<dbReference type="PANTHER" id="PTHR24148:SF64">
    <property type="entry name" value="HETEROKARYON INCOMPATIBILITY DOMAIN-CONTAINING PROTEIN"/>
    <property type="match status" value="1"/>
</dbReference>
<dbReference type="InterPro" id="IPR052895">
    <property type="entry name" value="HetReg/Transcr_Mod"/>
</dbReference>